<dbReference type="EMBL" id="JAXCGZ010005759">
    <property type="protein sequence ID" value="KAK7080884.1"/>
    <property type="molecule type" value="Genomic_DNA"/>
</dbReference>
<proteinExistence type="predicted"/>
<accession>A0AAN8XMG8</accession>
<dbReference type="Gene3D" id="3.40.50.300">
    <property type="entry name" value="P-loop containing nucleotide triphosphate hydrolases"/>
    <property type="match status" value="1"/>
</dbReference>
<dbReference type="GO" id="GO:0051959">
    <property type="term" value="F:dynein light intermediate chain binding"/>
    <property type="evidence" value="ECO:0007669"/>
    <property type="project" value="InterPro"/>
</dbReference>
<sequence>MSVMFETSDLEQASPATVSRCGMVFMENKQLGWRPLKDSYIATLPEAITDAVKENLEEVIEWMLPPVFDFVRKKCKFMIDTSELHLFQSFSRLLDSLLDEVRDAGKPLGAKISDDKLICLLQSLITFVVPWTIGSTITGTSRRLFDQYFRSLLAGKMDKYPKPDCFKLTRA</sequence>
<dbReference type="AlphaFoldDB" id="A0AAN8XMG8"/>
<dbReference type="PANTHER" id="PTHR45703:SF1">
    <property type="entry name" value="DYNEINS HEAVY CHAIN"/>
    <property type="match status" value="1"/>
</dbReference>
<dbReference type="GO" id="GO:0045505">
    <property type="term" value="F:dynein intermediate chain binding"/>
    <property type="evidence" value="ECO:0007669"/>
    <property type="project" value="InterPro"/>
</dbReference>
<organism evidence="2 3">
    <name type="scientific">Halocaridina rubra</name>
    <name type="common">Hawaiian red shrimp</name>
    <dbReference type="NCBI Taxonomy" id="373956"/>
    <lineage>
        <taxon>Eukaryota</taxon>
        <taxon>Metazoa</taxon>
        <taxon>Ecdysozoa</taxon>
        <taxon>Arthropoda</taxon>
        <taxon>Crustacea</taxon>
        <taxon>Multicrustacea</taxon>
        <taxon>Malacostraca</taxon>
        <taxon>Eumalacostraca</taxon>
        <taxon>Eucarida</taxon>
        <taxon>Decapoda</taxon>
        <taxon>Pleocyemata</taxon>
        <taxon>Caridea</taxon>
        <taxon>Atyoidea</taxon>
        <taxon>Atyidae</taxon>
        <taxon>Halocaridina</taxon>
    </lineage>
</organism>
<dbReference type="Proteomes" id="UP001381693">
    <property type="component" value="Unassembled WGS sequence"/>
</dbReference>
<dbReference type="InterPro" id="IPR027417">
    <property type="entry name" value="P-loop_NTPase"/>
</dbReference>
<protein>
    <submittedName>
        <fullName evidence="2">Dynein heavy chain 3, axonemal</fullName>
    </submittedName>
</protein>
<comment type="caution">
    <text evidence="2">The sequence shown here is derived from an EMBL/GenBank/DDBJ whole genome shotgun (WGS) entry which is preliminary data.</text>
</comment>
<dbReference type="InterPro" id="IPR026983">
    <property type="entry name" value="DHC"/>
</dbReference>
<evidence type="ECO:0000313" key="2">
    <source>
        <dbReference type="EMBL" id="KAK7080884.1"/>
    </source>
</evidence>
<keyword evidence="3" id="KW-1185">Reference proteome</keyword>
<evidence type="ECO:0000259" key="1">
    <source>
        <dbReference type="Pfam" id="PF17852"/>
    </source>
</evidence>
<gene>
    <name evidence="2" type="primary">DNAH3_2</name>
    <name evidence="2" type="ORF">SK128_002845</name>
</gene>
<dbReference type="GO" id="GO:0007018">
    <property type="term" value="P:microtubule-based movement"/>
    <property type="evidence" value="ECO:0007669"/>
    <property type="project" value="InterPro"/>
</dbReference>
<reference evidence="2 3" key="1">
    <citation type="submission" date="2023-11" db="EMBL/GenBank/DDBJ databases">
        <title>Halocaridina rubra genome assembly.</title>
        <authorList>
            <person name="Smith C."/>
        </authorList>
    </citation>
    <scope>NUCLEOTIDE SEQUENCE [LARGE SCALE GENOMIC DNA]</scope>
    <source>
        <strain evidence="2">EP-1</strain>
        <tissue evidence="2">Whole</tissue>
    </source>
</reference>
<dbReference type="InterPro" id="IPR041466">
    <property type="entry name" value="Dynein_AAA5_ext"/>
</dbReference>
<dbReference type="PANTHER" id="PTHR45703">
    <property type="entry name" value="DYNEIN HEAVY CHAIN"/>
    <property type="match status" value="1"/>
</dbReference>
<feature type="domain" description="Dynein heavy chain AAA 5 extension" evidence="1">
    <location>
        <begin position="56"/>
        <end position="158"/>
    </location>
</feature>
<dbReference type="Pfam" id="PF17852">
    <property type="entry name" value="Dynein_AAA_lid"/>
    <property type="match status" value="1"/>
</dbReference>
<dbReference type="Gene3D" id="1.10.472.130">
    <property type="match status" value="1"/>
</dbReference>
<dbReference type="GO" id="GO:0030286">
    <property type="term" value="C:dynein complex"/>
    <property type="evidence" value="ECO:0007669"/>
    <property type="project" value="InterPro"/>
</dbReference>
<name>A0AAN8XMG8_HALRR</name>
<evidence type="ECO:0000313" key="3">
    <source>
        <dbReference type="Proteomes" id="UP001381693"/>
    </source>
</evidence>